<dbReference type="InterPro" id="IPR045142">
    <property type="entry name" value="BCAS3-like"/>
</dbReference>
<keyword evidence="4" id="KW-1185">Reference proteome</keyword>
<organism evidence="3 4">
    <name type="scientific">Basidiobolus ranarum</name>
    <dbReference type="NCBI Taxonomy" id="34480"/>
    <lineage>
        <taxon>Eukaryota</taxon>
        <taxon>Fungi</taxon>
        <taxon>Fungi incertae sedis</taxon>
        <taxon>Zoopagomycota</taxon>
        <taxon>Entomophthoromycotina</taxon>
        <taxon>Basidiobolomycetes</taxon>
        <taxon>Basidiobolales</taxon>
        <taxon>Basidiobolaceae</taxon>
        <taxon>Basidiobolus</taxon>
    </lineage>
</organism>
<gene>
    <name evidence="3" type="ORF">K7432_000172</name>
</gene>
<proteinExistence type="predicted"/>
<name>A0ABR2X4X5_9FUNG</name>
<feature type="compositionally biased region" description="Polar residues" evidence="1">
    <location>
        <begin position="55"/>
        <end position="66"/>
    </location>
</feature>
<evidence type="ECO:0000259" key="2">
    <source>
        <dbReference type="Pfam" id="PF21034"/>
    </source>
</evidence>
<comment type="caution">
    <text evidence="3">The sequence shown here is derived from an EMBL/GenBank/DDBJ whole genome shotgun (WGS) entry which is preliminary data.</text>
</comment>
<dbReference type="InterPro" id="IPR001680">
    <property type="entry name" value="WD40_rpt"/>
</dbReference>
<dbReference type="EMBL" id="JASJQH010000003">
    <property type="protein sequence ID" value="KAK9768837.1"/>
    <property type="molecule type" value="Genomic_DNA"/>
</dbReference>
<evidence type="ECO:0000313" key="3">
    <source>
        <dbReference type="EMBL" id="KAK9768837.1"/>
    </source>
</evidence>
<protein>
    <recommendedName>
        <fullName evidence="2">BCAS3 WD40 domain-containing protein</fullName>
    </recommendedName>
</protein>
<feature type="region of interest" description="Disordered" evidence="1">
    <location>
        <begin position="516"/>
        <end position="535"/>
    </location>
</feature>
<reference evidence="3 4" key="1">
    <citation type="submission" date="2023-04" db="EMBL/GenBank/DDBJ databases">
        <title>Genome of Basidiobolus ranarum AG-B5.</title>
        <authorList>
            <person name="Stajich J.E."/>
            <person name="Carter-House D."/>
            <person name="Gryganskyi A."/>
        </authorList>
    </citation>
    <scope>NUCLEOTIDE SEQUENCE [LARGE SCALE GENOMIC DNA]</scope>
    <source>
        <strain evidence="3 4">AG-B5</strain>
    </source>
</reference>
<dbReference type="Gene3D" id="2.130.10.10">
    <property type="entry name" value="YVTN repeat-like/Quinoprotein amine dehydrogenase"/>
    <property type="match status" value="1"/>
</dbReference>
<dbReference type="SUPFAM" id="SSF50978">
    <property type="entry name" value="WD40 repeat-like"/>
    <property type="match status" value="1"/>
</dbReference>
<evidence type="ECO:0000313" key="4">
    <source>
        <dbReference type="Proteomes" id="UP001479436"/>
    </source>
</evidence>
<dbReference type="Proteomes" id="UP001479436">
    <property type="component" value="Unassembled WGS sequence"/>
</dbReference>
<dbReference type="PANTHER" id="PTHR13268:SF0">
    <property type="entry name" value="BCAS3 MICROTUBULE ASSOCIATED CELL MIGRATION FACTOR"/>
    <property type="match status" value="1"/>
</dbReference>
<evidence type="ECO:0000256" key="1">
    <source>
        <dbReference type="SAM" id="MobiDB-lite"/>
    </source>
</evidence>
<feature type="domain" description="BCAS3 WD40" evidence="2">
    <location>
        <begin position="104"/>
        <end position="495"/>
    </location>
</feature>
<feature type="region of interest" description="Disordered" evidence="1">
    <location>
        <begin position="45"/>
        <end position="66"/>
    </location>
</feature>
<dbReference type="InterPro" id="IPR048382">
    <property type="entry name" value="BCAS3_WD40"/>
</dbReference>
<dbReference type="PANTHER" id="PTHR13268">
    <property type="entry name" value="BREAST CARCINOMA AMPLIFIED SEQUENCE 3"/>
    <property type="match status" value="1"/>
</dbReference>
<sequence length="812" mass="91808">MSQNNISKVGVTAEPKYLRKISSFDNISTMLYGISNYVSNSLPDSLSRTKKDQTQQHNEISRSSSKSNIVAKKKPILCASFDWIWGVFSTGVSRKKSSRKLQRRLCLLLGYEDGFQIWDIMDADNIKEIFSYRQTNQRVTCLKALPEPKLRENVIDKFKGYRTLIAIVSESPNDEHRTLQPSSRLDFFSLKTHSNIKTIEYEFEKLVDIRCNDNAIVLSLKPNRLLILSPYTLTSFSALDNVISNPVTDAPVAALGDRLLAYATSSRAPTSTHDNRSKEFVDQIYKAEKVAKNVVHGVRTIGDLGYRTLSNYFSDSPPLNNLRMFRNDSQSSELDEVSSVASDDPSKSNNLPSGMVIVKDIGCLKYTSKSTNRTAEEQLNKSVQHFKAHNHRIAAMSFNRNGNLLVTASIQGTSFKVFEVNNNDVVNNIYKLSRGYTFANVEDISFSVDSKWLAVSTERGTTHVFAINPYGGHTNVQSHIHTYIANERSRYNRRSITDKAVSLTSVARLKHKGLVVENEENSSESRSISSNDDDKLSYSGKLAPQAMFIANSHGLPKSSHRRGSSAGPQGWQQMFTFSTNGILTLHQFRTRSISVKKKMKGRIHNSLELEVSTEDIAEWNLVRGHDWAQVHDTVDAPTLSQNEGHQPLSRWILQSEISTHPTHISPLWLCPQFDFEIYDLNCSEYNESFFSLPPTRRLEFRKENPLPYGVYQPRRTDGDSSLSEEDLEDHLSNAMRSKLEIRPGITDTQPIPIYSHESTVPEEVYFDEALYVDVNASIQSSATLVSEGRNLAYESDSDSDPMYPVFRYKNDE</sequence>
<dbReference type="Pfam" id="PF21034">
    <property type="entry name" value="BCAS3_WD40"/>
    <property type="match status" value="1"/>
</dbReference>
<dbReference type="SMART" id="SM00320">
    <property type="entry name" value="WD40"/>
    <property type="match status" value="2"/>
</dbReference>
<dbReference type="InterPro" id="IPR015943">
    <property type="entry name" value="WD40/YVTN_repeat-like_dom_sf"/>
</dbReference>
<accession>A0ABR2X4X5</accession>
<dbReference type="InterPro" id="IPR036322">
    <property type="entry name" value="WD40_repeat_dom_sf"/>
</dbReference>